<evidence type="ECO:0000313" key="1">
    <source>
        <dbReference type="EMBL" id="PKC08498.1"/>
    </source>
</evidence>
<accession>A0A2N0PNW2</accession>
<name>A0A2N0PNW2_9GLOM</name>
<reference evidence="2 3" key="4">
    <citation type="submission" date="2017-10" db="EMBL/GenBank/DDBJ databases">
        <title>Genome analyses suggest a sexual origin of heterokaryosis in a supposedly ancient asexual fungus.</title>
        <authorList>
            <person name="Corradi N."/>
            <person name="Sedzielewska K."/>
            <person name="Noel J."/>
            <person name="Charron P."/>
            <person name="Farinelli L."/>
            <person name="Marton T."/>
            <person name="Kruger M."/>
            <person name="Pelin A."/>
            <person name="Brachmann A."/>
            <person name="Corradi N."/>
        </authorList>
    </citation>
    <scope>NUCLEOTIDE SEQUENCE [LARGE SCALE GENOMIC DNA]</scope>
    <source>
        <strain evidence="2 3">A1</strain>
    </source>
</reference>
<protein>
    <submittedName>
        <fullName evidence="1">Uncharacterized protein</fullName>
    </submittedName>
</protein>
<organism evidence="1 4">
    <name type="scientific">Rhizophagus irregularis</name>
    <dbReference type="NCBI Taxonomy" id="588596"/>
    <lineage>
        <taxon>Eukaryota</taxon>
        <taxon>Fungi</taxon>
        <taxon>Fungi incertae sedis</taxon>
        <taxon>Mucoromycota</taxon>
        <taxon>Glomeromycotina</taxon>
        <taxon>Glomeromycetes</taxon>
        <taxon>Glomerales</taxon>
        <taxon>Glomeraceae</taxon>
        <taxon>Rhizophagus</taxon>
    </lineage>
</organism>
<dbReference type="VEuPathDB" id="FungiDB:RhiirA1_456544"/>
<reference evidence="1 4" key="2">
    <citation type="submission" date="2017-09" db="EMBL/GenBank/DDBJ databases">
        <title>Extensive intraspecific genome diversity in a model arbuscular mycorrhizal fungus.</title>
        <authorList>
            <person name="Chen E.C."/>
            <person name="Morin E."/>
            <person name="Beaudet D."/>
            <person name="Noel J."/>
            <person name="Ndikumana S."/>
            <person name="Charron P."/>
            <person name="St-Onge C."/>
            <person name="Giorgi J."/>
            <person name="Grigoriev I.V."/>
            <person name="Roux C."/>
            <person name="Martin F.M."/>
            <person name="Corradi N."/>
        </authorList>
    </citation>
    <scope>NUCLEOTIDE SEQUENCE [LARGE SCALE GENOMIC DNA]</scope>
    <source>
        <strain evidence="1 4">A5</strain>
    </source>
</reference>
<dbReference type="AlphaFoldDB" id="A0A2N0PNW2"/>
<sequence length="312" mass="36105">MSTQKHKRQLLTPGDIVRNLHYGPFAVNWWFFTGIKTKTAKVKQIAIPIRVNMRIKFELNQTEVIIRVVDNNWKHGYVCELDMEAIIYSTPSAAINETYKKKINVKTRFSGPGVLGFDNDTIIGITNQCGWSRFSPTDITKLIEEPLHKPTPNVSTHTKPNSIWNFSLIRTEDKSNVAIFENTNHLERQNEKSPLESGWTLKSSHKYGQRGTGKRISMTVKAYLEGNLLEISREFGNVEFDEMQLMVVYRSARNKVTHKRIWKPDGTRQAIKRHKALECADEISNENAYIHIRQRRILRSGIGKIINYLYNM</sequence>
<proteinExistence type="predicted"/>
<dbReference type="VEuPathDB" id="FungiDB:RhiirFUN_019883"/>
<reference evidence="2 3" key="3">
    <citation type="submission" date="2017-10" db="EMBL/GenBank/DDBJ databases">
        <title>Extensive intraspecific genome diversity in a model arbuscular mycorrhizal fungus.</title>
        <authorList>
            <person name="Chen E.C.H."/>
            <person name="Morin E."/>
            <person name="Baudet D."/>
            <person name="Noel J."/>
            <person name="Ndikumana S."/>
            <person name="Charron P."/>
            <person name="St-Onge C."/>
            <person name="Giorgi J."/>
            <person name="Grigoriev I.V."/>
            <person name="Roux C."/>
            <person name="Martin F.M."/>
            <person name="Corradi N."/>
        </authorList>
    </citation>
    <scope>NUCLEOTIDE SEQUENCE [LARGE SCALE GENOMIC DNA]</scope>
    <source>
        <strain evidence="2 3">A1</strain>
    </source>
</reference>
<dbReference type="EMBL" id="LLXH01000300">
    <property type="protein sequence ID" value="PKC68987.1"/>
    <property type="molecule type" value="Genomic_DNA"/>
</dbReference>
<dbReference type="Proteomes" id="UP000232722">
    <property type="component" value="Unassembled WGS sequence"/>
</dbReference>
<evidence type="ECO:0000313" key="4">
    <source>
        <dbReference type="Proteomes" id="UP000232722"/>
    </source>
</evidence>
<dbReference type="EMBL" id="LLXJ01000539">
    <property type="protein sequence ID" value="PKC08498.1"/>
    <property type="molecule type" value="Genomic_DNA"/>
</dbReference>
<comment type="caution">
    <text evidence="1">The sequence shown here is derived from an EMBL/GenBank/DDBJ whole genome shotgun (WGS) entry which is preliminary data.</text>
</comment>
<dbReference type="VEuPathDB" id="FungiDB:FUN_013643"/>
<reference evidence="1 4" key="1">
    <citation type="submission" date="2016-04" db="EMBL/GenBank/DDBJ databases">
        <title>Genome analyses suggest a sexual origin of heterokaryosis in a supposedly ancient asexual fungus.</title>
        <authorList>
            <person name="Ropars J."/>
            <person name="Sedzielewska K."/>
            <person name="Noel J."/>
            <person name="Charron P."/>
            <person name="Farinelli L."/>
            <person name="Marton T."/>
            <person name="Kruger M."/>
            <person name="Pelin A."/>
            <person name="Brachmann A."/>
            <person name="Corradi N."/>
        </authorList>
    </citation>
    <scope>NUCLEOTIDE SEQUENCE [LARGE SCALE GENOMIC DNA]</scope>
    <source>
        <strain evidence="1 4">A5</strain>
    </source>
</reference>
<dbReference type="VEuPathDB" id="FungiDB:FUN_022883"/>
<evidence type="ECO:0000313" key="2">
    <source>
        <dbReference type="EMBL" id="PKC68987.1"/>
    </source>
</evidence>
<gene>
    <name evidence="2" type="ORF">RhiirA1_456544</name>
    <name evidence="1" type="ORF">RhiirA5_416832</name>
</gene>
<evidence type="ECO:0000313" key="3">
    <source>
        <dbReference type="Proteomes" id="UP000232688"/>
    </source>
</evidence>
<dbReference type="Proteomes" id="UP000232688">
    <property type="component" value="Unassembled WGS sequence"/>
</dbReference>